<comment type="caution">
    <text evidence="2">The sequence shown here is derived from an EMBL/GenBank/DDBJ whole genome shotgun (WGS) entry which is preliminary data.</text>
</comment>
<dbReference type="RefSeq" id="WP_350786459.1">
    <property type="nucleotide sequence ID" value="NZ_JBEPEK010000326.1"/>
</dbReference>
<reference evidence="2 3" key="1">
    <citation type="submission" date="2024-06" db="EMBL/GenBank/DDBJ databases">
        <title>The Natural Products Discovery Center: Release of the First 8490 Sequenced Strains for Exploring Actinobacteria Biosynthetic Diversity.</title>
        <authorList>
            <person name="Kalkreuter E."/>
            <person name="Kautsar S.A."/>
            <person name="Yang D."/>
            <person name="Bader C.D."/>
            <person name="Teijaro C.N."/>
            <person name="Fluegel L."/>
            <person name="Davis C.M."/>
            <person name="Simpson J.R."/>
            <person name="Lauterbach L."/>
            <person name="Steele A.D."/>
            <person name="Gui C."/>
            <person name="Meng S."/>
            <person name="Li G."/>
            <person name="Viehrig K."/>
            <person name="Ye F."/>
            <person name="Su P."/>
            <person name="Kiefer A.F."/>
            <person name="Nichols A."/>
            <person name="Cepeda A.J."/>
            <person name="Yan W."/>
            <person name="Fan B."/>
            <person name="Jiang Y."/>
            <person name="Adhikari A."/>
            <person name="Zheng C.-J."/>
            <person name="Schuster L."/>
            <person name="Cowan T.M."/>
            <person name="Smanski M.J."/>
            <person name="Chevrette M.G."/>
            <person name="De Carvalho L.P.S."/>
            <person name="Shen B."/>
        </authorList>
    </citation>
    <scope>NUCLEOTIDE SEQUENCE [LARGE SCALE GENOMIC DNA]</scope>
    <source>
        <strain evidence="2 3">NPDC000234</strain>
    </source>
</reference>
<sequence length="310" mass="34129">MDRVTFQNKGNTVVGNLFRPDGFEQGTTYPAIVVTHPFGAVKEQVPTTYAKLLAEQGFVTLVFDASYQGESGGEPHFSEFPSTRVEDIRCAVDFLSVHPDVDPERIGALGICAGGGYTVNVSQTEMRIKAVAGVSTFDIGSARRDGVGPLDKQSEEYRTGLLERSGRARTREAAGGQVEMFSLISDNPRFDMNDPSTIPLMYQEGYRYYSEIDPNPRFMGTFALSSLSRQMAFFPFEGIELISPRPLLLIAGSEADTLYMSQDAIGRAKEPKELVVLDGASHIDLYWRPEYVPQVAGKLAEFFGKHLSAL</sequence>
<accession>A0ABV1X5T0</accession>
<gene>
    <name evidence="2" type="ORF">ABT404_33760</name>
</gene>
<evidence type="ECO:0000259" key="1">
    <source>
        <dbReference type="Pfam" id="PF01738"/>
    </source>
</evidence>
<proteinExistence type="predicted"/>
<dbReference type="Pfam" id="PF01738">
    <property type="entry name" value="DLH"/>
    <property type="match status" value="1"/>
</dbReference>
<keyword evidence="3" id="KW-1185">Reference proteome</keyword>
<dbReference type="EMBL" id="JBEPEK010000326">
    <property type="protein sequence ID" value="MER7184376.1"/>
    <property type="molecule type" value="Genomic_DNA"/>
</dbReference>
<organism evidence="2 3">
    <name type="scientific">Streptomyces hyaluromycini</name>
    <dbReference type="NCBI Taxonomy" id="1377993"/>
    <lineage>
        <taxon>Bacteria</taxon>
        <taxon>Bacillati</taxon>
        <taxon>Actinomycetota</taxon>
        <taxon>Actinomycetes</taxon>
        <taxon>Kitasatosporales</taxon>
        <taxon>Streptomycetaceae</taxon>
        <taxon>Streptomyces</taxon>
    </lineage>
</organism>
<dbReference type="InterPro" id="IPR051411">
    <property type="entry name" value="Polyketide_trans_af380"/>
</dbReference>
<dbReference type="SUPFAM" id="SSF53474">
    <property type="entry name" value="alpha/beta-Hydrolases"/>
    <property type="match status" value="1"/>
</dbReference>
<dbReference type="PANTHER" id="PTHR47751:SF1">
    <property type="entry name" value="SUPERFAMILY HYDROLASE, PUTATIVE (AFU_ORTHOLOGUE AFUA_2G16580)-RELATED"/>
    <property type="match status" value="1"/>
</dbReference>
<dbReference type="InterPro" id="IPR002925">
    <property type="entry name" value="Dienelactn_hydro"/>
</dbReference>
<keyword evidence="2" id="KW-0378">Hydrolase</keyword>
<dbReference type="GO" id="GO:0016787">
    <property type="term" value="F:hydrolase activity"/>
    <property type="evidence" value="ECO:0007669"/>
    <property type="project" value="UniProtKB-KW"/>
</dbReference>
<evidence type="ECO:0000313" key="3">
    <source>
        <dbReference type="Proteomes" id="UP001474181"/>
    </source>
</evidence>
<protein>
    <submittedName>
        <fullName evidence="2">Alpha/beta hydrolase</fullName>
    </submittedName>
</protein>
<name>A0ABV1X5T0_9ACTN</name>
<evidence type="ECO:0000313" key="2">
    <source>
        <dbReference type="EMBL" id="MER7184376.1"/>
    </source>
</evidence>
<dbReference type="Gene3D" id="1.10.10.800">
    <property type="match status" value="1"/>
</dbReference>
<dbReference type="InterPro" id="IPR029058">
    <property type="entry name" value="AB_hydrolase_fold"/>
</dbReference>
<dbReference type="PANTHER" id="PTHR47751">
    <property type="entry name" value="SUPERFAMILY HYDROLASE, PUTATIVE (AFU_ORTHOLOGUE AFUA_2G16580)-RELATED"/>
    <property type="match status" value="1"/>
</dbReference>
<dbReference type="Proteomes" id="UP001474181">
    <property type="component" value="Unassembled WGS sequence"/>
</dbReference>
<dbReference type="Gene3D" id="3.40.50.1820">
    <property type="entry name" value="alpha/beta hydrolase"/>
    <property type="match status" value="1"/>
</dbReference>
<feature type="domain" description="Dienelactone hydrolase" evidence="1">
    <location>
        <begin position="28"/>
        <end position="133"/>
    </location>
</feature>